<protein>
    <submittedName>
        <fullName evidence="11">Anion permease</fullName>
    </submittedName>
</protein>
<feature type="transmembrane region" description="Helical" evidence="10">
    <location>
        <begin position="317"/>
        <end position="338"/>
    </location>
</feature>
<comment type="caution">
    <text evidence="11">The sequence shown here is derived from an EMBL/GenBank/DDBJ whole genome shotgun (WGS) entry which is preliminary data.</text>
</comment>
<sequence length="339" mass="33192">MSSTLTLAVGLVASAFVAVNVGGSSMGVAFGPVTGSDAVGYRLAAVLMGLSVAVGGVALGGRVTETLGEEFVAPSVFTVEAALVVLGVTGVGILVGNYRRISVSTSATAVGAVTGLGLAADALRWGTVARIGGSWVAAAVVAFWVAAVLGRYRYERIAAALRGHPRRARLALVAGGCAMGAAAGGSNVANAVGALVGADLLRMGPATLVGVVGIALGAAVLGPRTLETVGEGITELSVAGALIVQAVAATIITLLNVAAVPASLAITTTMSVVGLGWGRASRVADGGERDERGPEETAESTPAGAALYDPDVTRRIVVTWVATPAVACGLAVAAVVALG</sequence>
<evidence type="ECO:0000256" key="5">
    <source>
        <dbReference type="ARBA" id="ARBA00022592"/>
    </source>
</evidence>
<evidence type="ECO:0000256" key="3">
    <source>
        <dbReference type="ARBA" id="ARBA00009916"/>
    </source>
</evidence>
<keyword evidence="8 10" id="KW-0472">Membrane</keyword>
<evidence type="ECO:0000256" key="7">
    <source>
        <dbReference type="ARBA" id="ARBA00022989"/>
    </source>
</evidence>
<dbReference type="EMBL" id="JBHTAS010000001">
    <property type="protein sequence ID" value="MFC7140197.1"/>
    <property type="molecule type" value="Genomic_DNA"/>
</dbReference>
<dbReference type="PANTHER" id="PTHR11101:SF80">
    <property type="entry name" value="PHOSPHATE TRANSPORTER"/>
    <property type="match status" value="1"/>
</dbReference>
<reference evidence="11 12" key="1">
    <citation type="journal article" date="2019" name="Int. J. Syst. Evol. Microbiol.">
        <title>The Global Catalogue of Microorganisms (GCM) 10K type strain sequencing project: providing services to taxonomists for standard genome sequencing and annotation.</title>
        <authorList>
            <consortium name="The Broad Institute Genomics Platform"/>
            <consortium name="The Broad Institute Genome Sequencing Center for Infectious Disease"/>
            <person name="Wu L."/>
            <person name="Ma J."/>
        </authorList>
    </citation>
    <scope>NUCLEOTIDE SEQUENCE [LARGE SCALE GENOMIC DNA]</scope>
    <source>
        <strain evidence="11 12">XZYJT29</strain>
    </source>
</reference>
<dbReference type="Pfam" id="PF01384">
    <property type="entry name" value="PHO4"/>
    <property type="match status" value="2"/>
</dbReference>
<feature type="compositionally biased region" description="Basic and acidic residues" evidence="9">
    <location>
        <begin position="285"/>
        <end position="295"/>
    </location>
</feature>
<evidence type="ECO:0000313" key="12">
    <source>
        <dbReference type="Proteomes" id="UP001596432"/>
    </source>
</evidence>
<feature type="transmembrane region" description="Helical" evidence="10">
    <location>
        <begin position="170"/>
        <end position="197"/>
    </location>
</feature>
<dbReference type="InterPro" id="IPR001204">
    <property type="entry name" value="Phos_transporter"/>
</dbReference>
<feature type="transmembrane region" description="Helical" evidence="10">
    <location>
        <begin position="128"/>
        <end position="149"/>
    </location>
</feature>
<dbReference type="PANTHER" id="PTHR11101">
    <property type="entry name" value="PHOSPHATE TRANSPORTER"/>
    <property type="match status" value="1"/>
</dbReference>
<dbReference type="RefSeq" id="WP_274325762.1">
    <property type="nucleotide sequence ID" value="NZ_CP118158.1"/>
</dbReference>
<evidence type="ECO:0000256" key="4">
    <source>
        <dbReference type="ARBA" id="ARBA00022448"/>
    </source>
</evidence>
<organism evidence="11 12">
    <name type="scientific">Halosimplex aquaticum</name>
    <dbReference type="NCBI Taxonomy" id="3026162"/>
    <lineage>
        <taxon>Archaea</taxon>
        <taxon>Methanobacteriati</taxon>
        <taxon>Methanobacteriota</taxon>
        <taxon>Stenosarchaea group</taxon>
        <taxon>Halobacteria</taxon>
        <taxon>Halobacteriales</taxon>
        <taxon>Haloarculaceae</taxon>
        <taxon>Halosimplex</taxon>
    </lineage>
</organism>
<proteinExistence type="inferred from homology"/>
<keyword evidence="6 10" id="KW-0812">Transmembrane</keyword>
<keyword evidence="7 10" id="KW-1133">Transmembrane helix</keyword>
<feature type="transmembrane region" description="Helical" evidence="10">
    <location>
        <begin position="203"/>
        <end position="221"/>
    </location>
</feature>
<name>A0ABD5XYE8_9EURY</name>
<evidence type="ECO:0000256" key="9">
    <source>
        <dbReference type="SAM" id="MobiDB-lite"/>
    </source>
</evidence>
<dbReference type="GO" id="GO:0006817">
    <property type="term" value="P:phosphate ion transport"/>
    <property type="evidence" value="ECO:0007669"/>
    <property type="project" value="UniProtKB-KW"/>
</dbReference>
<gene>
    <name evidence="11" type="ORF">ACFQMA_10180</name>
</gene>
<dbReference type="GO" id="GO:0016020">
    <property type="term" value="C:membrane"/>
    <property type="evidence" value="ECO:0007669"/>
    <property type="project" value="UniProtKB-SubCell"/>
</dbReference>
<evidence type="ECO:0000256" key="6">
    <source>
        <dbReference type="ARBA" id="ARBA00022692"/>
    </source>
</evidence>
<keyword evidence="4" id="KW-0813">Transport</keyword>
<feature type="transmembrane region" description="Helical" evidence="10">
    <location>
        <begin position="39"/>
        <end position="59"/>
    </location>
</feature>
<keyword evidence="12" id="KW-1185">Reference proteome</keyword>
<dbReference type="GeneID" id="78820477"/>
<dbReference type="AlphaFoldDB" id="A0ABD5XYE8"/>
<evidence type="ECO:0000256" key="10">
    <source>
        <dbReference type="SAM" id="Phobius"/>
    </source>
</evidence>
<evidence type="ECO:0000256" key="2">
    <source>
        <dbReference type="ARBA" id="ARBA00004141"/>
    </source>
</evidence>
<keyword evidence="5" id="KW-0592">Phosphate transport</keyword>
<dbReference type="Proteomes" id="UP001596432">
    <property type="component" value="Unassembled WGS sequence"/>
</dbReference>
<evidence type="ECO:0000256" key="8">
    <source>
        <dbReference type="ARBA" id="ARBA00023136"/>
    </source>
</evidence>
<comment type="similarity">
    <text evidence="3">Belongs to the inorganic phosphate transporter (PiT) (TC 2.A.20) family.</text>
</comment>
<accession>A0ABD5XYE8</accession>
<comment type="subcellular location">
    <subcellularLocation>
        <location evidence="2">Membrane</location>
        <topology evidence="2">Multi-pass membrane protein</topology>
    </subcellularLocation>
</comment>
<feature type="transmembrane region" description="Helical" evidence="10">
    <location>
        <begin position="71"/>
        <end position="95"/>
    </location>
</feature>
<comment type="function">
    <text evidence="1">Potential transporter for phosphate.</text>
</comment>
<feature type="transmembrane region" description="Helical" evidence="10">
    <location>
        <begin position="233"/>
        <end position="252"/>
    </location>
</feature>
<feature type="region of interest" description="Disordered" evidence="9">
    <location>
        <begin position="283"/>
        <end position="304"/>
    </location>
</feature>
<evidence type="ECO:0000256" key="1">
    <source>
        <dbReference type="ARBA" id="ARBA00001981"/>
    </source>
</evidence>
<evidence type="ECO:0000313" key="11">
    <source>
        <dbReference type="EMBL" id="MFC7140197.1"/>
    </source>
</evidence>